<name>A0AAD9K8I7_9ANNE</name>
<evidence type="ECO:0000256" key="10">
    <source>
        <dbReference type="ARBA" id="ARBA00023157"/>
    </source>
</evidence>
<dbReference type="InterPro" id="IPR051022">
    <property type="entry name" value="Notch_Cell-Fate_Det"/>
</dbReference>
<dbReference type="GO" id="GO:0023052">
    <property type="term" value="P:signaling"/>
    <property type="evidence" value="ECO:0007669"/>
    <property type="project" value="UniProtKB-ARBA"/>
</dbReference>
<dbReference type="Gene3D" id="2.60.120.200">
    <property type="match status" value="1"/>
</dbReference>
<dbReference type="InterPro" id="IPR000742">
    <property type="entry name" value="EGF"/>
</dbReference>
<evidence type="ECO:0000313" key="17">
    <source>
        <dbReference type="EMBL" id="KAK2166814.1"/>
    </source>
</evidence>
<dbReference type="SUPFAM" id="SSF57196">
    <property type="entry name" value="EGF/Laminin"/>
    <property type="match status" value="5"/>
</dbReference>
<feature type="region of interest" description="Disordered" evidence="13">
    <location>
        <begin position="696"/>
        <end position="715"/>
    </location>
</feature>
<keyword evidence="8 14" id="KW-1133">Transmembrane helix</keyword>
<feature type="domain" description="EGF-like" evidence="15">
    <location>
        <begin position="261"/>
        <end position="297"/>
    </location>
</feature>
<evidence type="ECO:0000313" key="18">
    <source>
        <dbReference type="Proteomes" id="UP001208570"/>
    </source>
</evidence>
<feature type="compositionally biased region" description="Basic and acidic residues" evidence="13">
    <location>
        <begin position="701"/>
        <end position="715"/>
    </location>
</feature>
<feature type="disulfide bond" evidence="12">
    <location>
        <begin position="414"/>
        <end position="423"/>
    </location>
</feature>
<dbReference type="PRINTS" id="PR00895">
    <property type="entry name" value="PENTAXIN"/>
</dbReference>
<keyword evidence="11" id="KW-0325">Glycoprotein</keyword>
<dbReference type="InterPro" id="IPR013320">
    <property type="entry name" value="ConA-like_dom_sf"/>
</dbReference>
<keyword evidence="5" id="KW-0732">Signal</keyword>
<comment type="caution">
    <text evidence="12">Lacks conserved residue(s) required for the propagation of feature annotation.</text>
</comment>
<evidence type="ECO:0000256" key="8">
    <source>
        <dbReference type="ARBA" id="ARBA00022989"/>
    </source>
</evidence>
<dbReference type="Pfam" id="PF00354">
    <property type="entry name" value="Pentaxin"/>
    <property type="match status" value="1"/>
</dbReference>
<protein>
    <submittedName>
        <fullName evidence="17">Uncharacterized protein</fullName>
    </submittedName>
</protein>
<dbReference type="SMART" id="SM00179">
    <property type="entry name" value="EGF_CA"/>
    <property type="match status" value="4"/>
</dbReference>
<evidence type="ECO:0000256" key="9">
    <source>
        <dbReference type="ARBA" id="ARBA00023136"/>
    </source>
</evidence>
<dbReference type="PROSITE" id="PS01187">
    <property type="entry name" value="EGF_CA"/>
    <property type="match status" value="1"/>
</dbReference>
<evidence type="ECO:0000256" key="4">
    <source>
        <dbReference type="ARBA" id="ARBA00022692"/>
    </source>
</evidence>
<evidence type="ECO:0000256" key="1">
    <source>
        <dbReference type="ARBA" id="ARBA00004251"/>
    </source>
</evidence>
<keyword evidence="18" id="KW-1185">Reference proteome</keyword>
<feature type="transmembrane region" description="Helical" evidence="14">
    <location>
        <begin position="543"/>
        <end position="567"/>
    </location>
</feature>
<feature type="disulfide bond" evidence="12">
    <location>
        <begin position="370"/>
        <end position="379"/>
    </location>
</feature>
<dbReference type="PANTHER" id="PTHR24049">
    <property type="entry name" value="CRUMBS FAMILY MEMBER"/>
    <property type="match status" value="1"/>
</dbReference>
<feature type="domain" description="EGF-like" evidence="15">
    <location>
        <begin position="341"/>
        <end position="380"/>
    </location>
</feature>
<dbReference type="PANTHER" id="PTHR24049:SF22">
    <property type="entry name" value="DROSOPHILA CRUMBS HOMOLOG"/>
    <property type="match status" value="1"/>
</dbReference>
<dbReference type="InterPro" id="IPR001759">
    <property type="entry name" value="PTX_dom"/>
</dbReference>
<feature type="disulfide bond" evidence="12">
    <location>
        <begin position="249"/>
        <end position="258"/>
    </location>
</feature>
<reference evidence="17" key="1">
    <citation type="journal article" date="2023" name="Mol. Biol. Evol.">
        <title>Third-Generation Sequencing Reveals the Adaptive Role of the Epigenome in Three Deep-Sea Polychaetes.</title>
        <authorList>
            <person name="Perez M."/>
            <person name="Aroh O."/>
            <person name="Sun Y."/>
            <person name="Lan Y."/>
            <person name="Juniper S.K."/>
            <person name="Young C.R."/>
            <person name="Angers B."/>
            <person name="Qian P.Y."/>
        </authorList>
    </citation>
    <scope>NUCLEOTIDE SEQUENCE</scope>
    <source>
        <strain evidence="17">P08H-3</strain>
    </source>
</reference>
<dbReference type="Pfam" id="PF12661">
    <property type="entry name" value="hEGF"/>
    <property type="match status" value="1"/>
</dbReference>
<keyword evidence="9 14" id="KW-0472">Membrane</keyword>
<dbReference type="InterPro" id="IPR018097">
    <property type="entry name" value="EGF_Ca-bd_CS"/>
</dbReference>
<evidence type="ECO:0000256" key="13">
    <source>
        <dbReference type="SAM" id="MobiDB-lite"/>
    </source>
</evidence>
<dbReference type="SMART" id="SM00181">
    <property type="entry name" value="EGF"/>
    <property type="match status" value="5"/>
</dbReference>
<feature type="domain" description="EGF-like" evidence="15">
    <location>
        <begin position="300"/>
        <end position="340"/>
    </location>
</feature>
<dbReference type="GO" id="GO:0007157">
    <property type="term" value="P:heterophilic cell-cell adhesion via plasma membrane cell adhesion molecules"/>
    <property type="evidence" value="ECO:0007669"/>
    <property type="project" value="TreeGrafter"/>
</dbReference>
<feature type="disulfide bond" evidence="12">
    <location>
        <begin position="309"/>
        <end position="326"/>
    </location>
</feature>
<comment type="caution">
    <text evidence="17">The sequence shown here is derived from an EMBL/GenBank/DDBJ whole genome shotgun (WGS) entry which is preliminary data.</text>
</comment>
<dbReference type="GO" id="GO:0005886">
    <property type="term" value="C:plasma membrane"/>
    <property type="evidence" value="ECO:0007669"/>
    <property type="project" value="UniProtKB-SubCell"/>
</dbReference>
<evidence type="ECO:0000259" key="16">
    <source>
        <dbReference type="PROSITE" id="PS51828"/>
    </source>
</evidence>
<dbReference type="GO" id="GO:0032991">
    <property type="term" value="C:protein-containing complex"/>
    <property type="evidence" value="ECO:0007669"/>
    <property type="project" value="TreeGrafter"/>
</dbReference>
<evidence type="ECO:0000256" key="14">
    <source>
        <dbReference type="SAM" id="Phobius"/>
    </source>
</evidence>
<dbReference type="Proteomes" id="UP001208570">
    <property type="component" value="Unassembled WGS sequence"/>
</dbReference>
<dbReference type="Gene3D" id="2.10.25.10">
    <property type="entry name" value="Laminin"/>
    <property type="match status" value="5"/>
</dbReference>
<feature type="disulfide bond" evidence="12">
    <location>
        <begin position="287"/>
        <end position="296"/>
    </location>
</feature>
<evidence type="ECO:0000256" key="6">
    <source>
        <dbReference type="ARBA" id="ARBA00022737"/>
    </source>
</evidence>
<dbReference type="FunFam" id="2.10.25.10:FF:000391">
    <property type="entry name" value="Weary, isoform C"/>
    <property type="match status" value="1"/>
</dbReference>
<dbReference type="PROSITE" id="PS00022">
    <property type="entry name" value="EGF_1"/>
    <property type="match status" value="4"/>
</dbReference>
<dbReference type="InterPro" id="IPR001881">
    <property type="entry name" value="EGF-like_Ca-bd_dom"/>
</dbReference>
<proteinExistence type="predicted"/>
<organism evidence="17 18">
    <name type="scientific">Paralvinella palmiformis</name>
    <dbReference type="NCBI Taxonomy" id="53620"/>
    <lineage>
        <taxon>Eukaryota</taxon>
        <taxon>Metazoa</taxon>
        <taxon>Spiralia</taxon>
        <taxon>Lophotrochozoa</taxon>
        <taxon>Annelida</taxon>
        <taxon>Polychaeta</taxon>
        <taxon>Sedentaria</taxon>
        <taxon>Canalipalpata</taxon>
        <taxon>Terebellida</taxon>
        <taxon>Terebelliformia</taxon>
        <taxon>Alvinellidae</taxon>
        <taxon>Paralvinella</taxon>
    </lineage>
</organism>
<dbReference type="PROSITE" id="PS00010">
    <property type="entry name" value="ASX_HYDROXYL"/>
    <property type="match status" value="1"/>
</dbReference>
<dbReference type="PROSITE" id="PS01186">
    <property type="entry name" value="EGF_2"/>
    <property type="match status" value="2"/>
</dbReference>
<keyword evidence="10 12" id="KW-1015">Disulfide bond</keyword>
<feature type="domain" description="EGF-like" evidence="15">
    <location>
        <begin position="223"/>
        <end position="259"/>
    </location>
</feature>
<evidence type="ECO:0000256" key="7">
    <source>
        <dbReference type="ARBA" id="ARBA00022837"/>
    </source>
</evidence>
<keyword evidence="2" id="KW-1003">Cell membrane</keyword>
<dbReference type="GO" id="GO:0045197">
    <property type="term" value="P:establishment or maintenance of epithelial cell apical/basal polarity"/>
    <property type="evidence" value="ECO:0007669"/>
    <property type="project" value="TreeGrafter"/>
</dbReference>
<dbReference type="GO" id="GO:0005509">
    <property type="term" value="F:calcium ion binding"/>
    <property type="evidence" value="ECO:0007669"/>
    <property type="project" value="InterPro"/>
</dbReference>
<dbReference type="GO" id="GO:0007154">
    <property type="term" value="P:cell communication"/>
    <property type="evidence" value="ECO:0007669"/>
    <property type="project" value="UniProtKB-ARBA"/>
</dbReference>
<evidence type="ECO:0000256" key="3">
    <source>
        <dbReference type="ARBA" id="ARBA00022536"/>
    </source>
</evidence>
<evidence type="ECO:0000256" key="11">
    <source>
        <dbReference type="ARBA" id="ARBA00023180"/>
    </source>
</evidence>
<dbReference type="EMBL" id="JAODUP010000035">
    <property type="protein sequence ID" value="KAK2166814.1"/>
    <property type="molecule type" value="Genomic_DNA"/>
</dbReference>
<evidence type="ECO:0000256" key="2">
    <source>
        <dbReference type="ARBA" id="ARBA00022475"/>
    </source>
</evidence>
<keyword evidence="7" id="KW-0106">Calcium</keyword>
<dbReference type="InterPro" id="IPR000152">
    <property type="entry name" value="EGF-type_Asp/Asn_hydroxyl_site"/>
</dbReference>
<keyword evidence="4 14" id="KW-0812">Transmembrane</keyword>
<evidence type="ECO:0000256" key="5">
    <source>
        <dbReference type="ARBA" id="ARBA00022729"/>
    </source>
</evidence>
<dbReference type="InterPro" id="IPR013032">
    <property type="entry name" value="EGF-like_CS"/>
</dbReference>
<dbReference type="PROSITE" id="PS51828">
    <property type="entry name" value="PTX_2"/>
    <property type="match status" value="1"/>
</dbReference>
<comment type="subcellular location">
    <subcellularLocation>
        <location evidence="1">Cell membrane</location>
        <topology evidence="1">Single-pass type I membrane protein</topology>
    </subcellularLocation>
</comment>
<feature type="domain" description="EGF-like" evidence="15">
    <location>
        <begin position="388"/>
        <end position="424"/>
    </location>
</feature>
<feature type="domain" description="Pentraxin (PTX)" evidence="16">
    <location>
        <begin position="1"/>
        <end position="184"/>
    </location>
</feature>
<dbReference type="SUPFAM" id="SSF49899">
    <property type="entry name" value="Concanavalin A-like lectins/glucanases"/>
    <property type="match status" value="1"/>
</dbReference>
<dbReference type="CDD" id="cd00054">
    <property type="entry name" value="EGF_CA"/>
    <property type="match status" value="3"/>
</dbReference>
<evidence type="ECO:0000256" key="12">
    <source>
        <dbReference type="PROSITE-ProRule" id="PRU00076"/>
    </source>
</evidence>
<gene>
    <name evidence="17" type="ORF">LSH36_35g08050</name>
</gene>
<dbReference type="SMART" id="SM00159">
    <property type="entry name" value="PTX"/>
    <property type="match status" value="1"/>
</dbReference>
<keyword evidence="3 12" id="KW-0245">EGF-like domain</keyword>
<keyword evidence="6" id="KW-0677">Repeat</keyword>
<dbReference type="PROSITE" id="PS50026">
    <property type="entry name" value="EGF_3"/>
    <property type="match status" value="5"/>
</dbReference>
<dbReference type="AlphaFoldDB" id="A0AAD9K8I7"/>
<dbReference type="Pfam" id="PF00008">
    <property type="entry name" value="EGF"/>
    <property type="match status" value="2"/>
</dbReference>
<evidence type="ECO:0000259" key="15">
    <source>
        <dbReference type="PROSITE" id="PS50026"/>
    </source>
</evidence>
<accession>A0AAD9K8I7</accession>
<sequence>MANISVCLWMRSLDSTYYGTMMSYVAPSNRATTTFSDVFTLYDYNNLQVIINGEAVKTHMKFNDGYWHHICVIWMGDAGHMRIYVNGTISGSALTAKGTHLEAPGILVIGQRQLGELEQYFVTKTGYVGDISQLSVYNRIIEENVIASLANRSYCTPGNGNVLAWTSVLQGIQGDLRVSANCLDVNECLTPRICKDYEYCVDKTEGYECHACPSAGCPGTPIQHDPCNSSPCLNGGRCVTQLNTYRCICPLGYTGLTCDLLASTCSNVVCFNGGTCHQINSGVYCKCKPPWTGRYCQVLYDARCVEKPCLNGGTCQEHSSTGDYTCNCPSDGRQYGLNCEIITPCERAPSPCISGATCLVLGDNNITCLCPSEFEGESCFYSPPITTPIDYCHNVQCQHGGMCTNLDDGFQCSCPTHYTGLYCENERDKKTLRYDVSVSLDMEYEPSLEQDEIFKEKVKQQVHNIYASSLQESTLRVEIVDIRPGSVEVDMILYHTVYTNTEAPDPKDMEVILYNNLQNNQLGSLPASTNNFKFNYKGGLPTWIIYLLVGIVVITLAVLILVPWYVITKRKQRSHPLKLNNMPMCELNRVINPAFEADSNPATPQMRHLHEDNVYADLDPSPYAVDLCSGGKENDPELNKRFPSKRGRDINKDWASWQRKAVPLPPKPGEVAGVDRARGGRGLPDAMQGHAAAVLQGRAPEGGRGEVRPEERERRLRVHRADERLRGALRRRRRPLPEAVRLREG</sequence>